<dbReference type="SUPFAM" id="SSF51316">
    <property type="entry name" value="Mss4-like"/>
    <property type="match status" value="1"/>
</dbReference>
<protein>
    <submittedName>
        <fullName evidence="6">GFA family protein</fullName>
    </submittedName>
</protein>
<keyword evidence="4" id="KW-0456">Lyase</keyword>
<evidence type="ECO:0000259" key="5">
    <source>
        <dbReference type="PROSITE" id="PS51891"/>
    </source>
</evidence>
<name>A0ABX8XAI7_SHEPU</name>
<dbReference type="EMBL" id="CP080635">
    <property type="protein sequence ID" value="QYX72142.1"/>
    <property type="molecule type" value="Genomic_DNA"/>
</dbReference>
<evidence type="ECO:0000313" key="7">
    <source>
        <dbReference type="Proteomes" id="UP000827084"/>
    </source>
</evidence>
<evidence type="ECO:0000313" key="6">
    <source>
        <dbReference type="EMBL" id="QYX72142.1"/>
    </source>
</evidence>
<dbReference type="Proteomes" id="UP000827084">
    <property type="component" value="Chromosome"/>
</dbReference>
<keyword evidence="3" id="KW-0862">Zinc</keyword>
<evidence type="ECO:0000256" key="4">
    <source>
        <dbReference type="ARBA" id="ARBA00023239"/>
    </source>
</evidence>
<sequence>MTEEFLLEGGCLCGAIRYRLDGEPFDADYCHCRMCQKSTGSVFGAWMDFKFAQVTWLNGVVTEFASSEFVRRGFCKECGCSLTYRHTQYPDYVTLTIASLDDPNRIRPHYHIYTESQVSWLTIEDNCKRYPQGRSA</sequence>
<dbReference type="Pfam" id="PF04828">
    <property type="entry name" value="GFA"/>
    <property type="match status" value="1"/>
</dbReference>
<keyword evidence="7" id="KW-1185">Reference proteome</keyword>
<dbReference type="InterPro" id="IPR011057">
    <property type="entry name" value="Mss4-like_sf"/>
</dbReference>
<evidence type="ECO:0000256" key="1">
    <source>
        <dbReference type="ARBA" id="ARBA00005495"/>
    </source>
</evidence>
<dbReference type="PANTHER" id="PTHR33337">
    <property type="entry name" value="GFA DOMAIN-CONTAINING PROTEIN"/>
    <property type="match status" value="1"/>
</dbReference>
<reference evidence="6 7" key="1">
    <citation type="submission" date="2021-08" db="EMBL/GenBank/DDBJ databases">
        <title>Shewanella putrefaciens YZ-J, complete genome.</title>
        <authorList>
            <person name="Yi Z."/>
        </authorList>
    </citation>
    <scope>NUCLEOTIDE SEQUENCE [LARGE SCALE GENOMIC DNA]</scope>
    <source>
        <strain evidence="6 7">YZ-J</strain>
    </source>
</reference>
<dbReference type="InterPro" id="IPR006913">
    <property type="entry name" value="CENP-V/GFA"/>
</dbReference>
<feature type="domain" description="CENP-V/GFA" evidence="5">
    <location>
        <begin position="7"/>
        <end position="115"/>
    </location>
</feature>
<dbReference type="RefSeq" id="WP_011788202.1">
    <property type="nucleotide sequence ID" value="NZ_BMPK01000001.1"/>
</dbReference>
<dbReference type="Gene3D" id="3.90.1590.10">
    <property type="entry name" value="glutathione-dependent formaldehyde- activating enzyme (gfa)"/>
    <property type="match status" value="1"/>
</dbReference>
<dbReference type="PROSITE" id="PS51891">
    <property type="entry name" value="CENP_V_GFA"/>
    <property type="match status" value="1"/>
</dbReference>
<accession>A0ABX8XAI7</accession>
<dbReference type="PANTHER" id="PTHR33337:SF40">
    <property type="entry name" value="CENP-V_GFA DOMAIN-CONTAINING PROTEIN-RELATED"/>
    <property type="match status" value="1"/>
</dbReference>
<evidence type="ECO:0000256" key="3">
    <source>
        <dbReference type="ARBA" id="ARBA00022833"/>
    </source>
</evidence>
<proteinExistence type="inferred from homology"/>
<comment type="similarity">
    <text evidence="1">Belongs to the Gfa family.</text>
</comment>
<evidence type="ECO:0000256" key="2">
    <source>
        <dbReference type="ARBA" id="ARBA00022723"/>
    </source>
</evidence>
<keyword evidence="2" id="KW-0479">Metal-binding</keyword>
<dbReference type="GeneID" id="67444701"/>
<gene>
    <name evidence="6" type="ORF">K3G22_15535</name>
</gene>
<organism evidence="6 7">
    <name type="scientific">Shewanella putrefaciens</name>
    <name type="common">Pseudomonas putrefaciens</name>
    <dbReference type="NCBI Taxonomy" id="24"/>
    <lineage>
        <taxon>Bacteria</taxon>
        <taxon>Pseudomonadati</taxon>
        <taxon>Pseudomonadota</taxon>
        <taxon>Gammaproteobacteria</taxon>
        <taxon>Alteromonadales</taxon>
        <taxon>Shewanellaceae</taxon>
        <taxon>Shewanella</taxon>
    </lineage>
</organism>